<sequence length="412" mass="42607">MQKNLTAAAFLAASAGASAAGGIDRAANDYGLLFQDGAQLSFSTTLVNPSVSGSYPAALGGGETGNMSQTYATVSAAYKNDLTDRLALGIYINDAYGADALYQQGVYTGLRAEWDSTQSAALLRYRIGGGVSVFGGLRYVESRADIAIPELLVRAAVGDFATELAADAAAAAAAGDLATAASLGARAATLGAAVNPATNPLGDPGLNYTASGEKRGDMGYVAGIAYEIPDIAFRAALTWESSIEHAFETREVLPTLGLNGTGTTEITMPQSVALDLQSGVAPGTLVFGGVKWTEWSQWEVRPPGYESVTGDRITGYNDDILTWRLGVGRQFSDQVSGFAQVSYEKSHGGVTSRLSPTDGRLGLALGGQVETDMVKMRGGIEYVSLGDATDSSGTEFSGNSAIGVGLSFTMKF</sequence>
<proteinExistence type="inferred from homology"/>
<dbReference type="Gene3D" id="2.40.160.60">
    <property type="entry name" value="Outer membrane protein transport protein (OMPP1/FadL/TodX)"/>
    <property type="match status" value="1"/>
</dbReference>
<dbReference type="Proteomes" id="UP000054396">
    <property type="component" value="Unassembled WGS sequence"/>
</dbReference>
<evidence type="ECO:0000313" key="9">
    <source>
        <dbReference type="EMBL" id="KUF11733.1"/>
    </source>
</evidence>
<gene>
    <name evidence="9" type="ORF">AVJ23_03870</name>
</gene>
<dbReference type="GO" id="GO:0009279">
    <property type="term" value="C:cell outer membrane"/>
    <property type="evidence" value="ECO:0007669"/>
    <property type="project" value="UniProtKB-SubCell"/>
</dbReference>
<feature type="chain" id="PRO_5006936458" description="Aromatic hydrocarbon degradation protein" evidence="8">
    <location>
        <begin position="20"/>
        <end position="412"/>
    </location>
</feature>
<evidence type="ECO:0000256" key="7">
    <source>
        <dbReference type="ARBA" id="ARBA00023237"/>
    </source>
</evidence>
<evidence type="ECO:0000313" key="10">
    <source>
        <dbReference type="Proteomes" id="UP000054396"/>
    </source>
</evidence>
<evidence type="ECO:0000256" key="4">
    <source>
        <dbReference type="ARBA" id="ARBA00022692"/>
    </source>
</evidence>
<comment type="similarity">
    <text evidence="2">Belongs to the OmpP1/FadL family.</text>
</comment>
<evidence type="ECO:0000256" key="3">
    <source>
        <dbReference type="ARBA" id="ARBA00022452"/>
    </source>
</evidence>
<keyword evidence="10" id="KW-1185">Reference proteome</keyword>
<keyword evidence="7" id="KW-0998">Cell outer membrane</keyword>
<evidence type="ECO:0000256" key="1">
    <source>
        <dbReference type="ARBA" id="ARBA00004571"/>
    </source>
</evidence>
<dbReference type="SUPFAM" id="SSF56935">
    <property type="entry name" value="Porins"/>
    <property type="match status" value="1"/>
</dbReference>
<comment type="subcellular location">
    <subcellularLocation>
        <location evidence="1">Cell outer membrane</location>
        <topology evidence="1">Multi-pass membrane protein</topology>
    </subcellularLocation>
</comment>
<keyword evidence="6" id="KW-0472">Membrane</keyword>
<keyword evidence="3" id="KW-1134">Transmembrane beta strand</keyword>
<keyword evidence="5 8" id="KW-0732">Signal</keyword>
<evidence type="ECO:0000256" key="6">
    <source>
        <dbReference type="ARBA" id="ARBA00023136"/>
    </source>
</evidence>
<dbReference type="PANTHER" id="PTHR35093:SF8">
    <property type="entry name" value="OUTER MEMBRANE PROTEIN NMB0088-RELATED"/>
    <property type="match status" value="1"/>
</dbReference>
<dbReference type="AlphaFoldDB" id="A0A0W7WMB9"/>
<reference evidence="9 10" key="1">
    <citation type="submission" date="2015-12" db="EMBL/GenBank/DDBJ databases">
        <authorList>
            <person name="Shamseldin A."/>
            <person name="Moawad H."/>
            <person name="Abd El-Rahim W.M."/>
            <person name="Sadowsky M.J."/>
        </authorList>
    </citation>
    <scope>NUCLEOTIDE SEQUENCE [LARGE SCALE GENOMIC DNA]</scope>
    <source>
        <strain evidence="9 10">SJ5A-1</strain>
    </source>
</reference>
<evidence type="ECO:0000256" key="8">
    <source>
        <dbReference type="SAM" id="SignalP"/>
    </source>
</evidence>
<evidence type="ECO:0000256" key="2">
    <source>
        <dbReference type="ARBA" id="ARBA00008163"/>
    </source>
</evidence>
<keyword evidence="4" id="KW-0812">Transmembrane</keyword>
<accession>A0A0W7WMB9</accession>
<feature type="signal peptide" evidence="8">
    <location>
        <begin position="1"/>
        <end position="19"/>
    </location>
</feature>
<dbReference type="STRING" id="1685382.AVJ23_03870"/>
<dbReference type="EMBL" id="LPXO01000002">
    <property type="protein sequence ID" value="KUF11733.1"/>
    <property type="molecule type" value="Genomic_DNA"/>
</dbReference>
<dbReference type="PANTHER" id="PTHR35093">
    <property type="entry name" value="OUTER MEMBRANE PROTEIN NMB0088-RELATED"/>
    <property type="match status" value="1"/>
</dbReference>
<comment type="caution">
    <text evidence="9">The sequence shown here is derived from an EMBL/GenBank/DDBJ whole genome shotgun (WGS) entry which is preliminary data.</text>
</comment>
<dbReference type="OrthoDB" id="6679728at2"/>
<dbReference type="GO" id="GO:0015483">
    <property type="term" value="F:long-chain fatty acid transporting porin activity"/>
    <property type="evidence" value="ECO:0007669"/>
    <property type="project" value="TreeGrafter"/>
</dbReference>
<organism evidence="9 10">
    <name type="scientific">Pseudoponticoccus marisrubri</name>
    <dbReference type="NCBI Taxonomy" id="1685382"/>
    <lineage>
        <taxon>Bacteria</taxon>
        <taxon>Pseudomonadati</taxon>
        <taxon>Pseudomonadota</taxon>
        <taxon>Alphaproteobacteria</taxon>
        <taxon>Rhodobacterales</taxon>
        <taxon>Roseobacteraceae</taxon>
        <taxon>Pseudoponticoccus</taxon>
    </lineage>
</organism>
<dbReference type="Pfam" id="PF03349">
    <property type="entry name" value="Toluene_X"/>
    <property type="match status" value="1"/>
</dbReference>
<evidence type="ECO:0008006" key="11">
    <source>
        <dbReference type="Google" id="ProtNLM"/>
    </source>
</evidence>
<name>A0A0W7WMB9_9RHOB</name>
<dbReference type="InterPro" id="IPR005017">
    <property type="entry name" value="OMPP1/FadL/TodX"/>
</dbReference>
<protein>
    <recommendedName>
        <fullName evidence="11">Aromatic hydrocarbon degradation protein</fullName>
    </recommendedName>
</protein>
<evidence type="ECO:0000256" key="5">
    <source>
        <dbReference type="ARBA" id="ARBA00022729"/>
    </source>
</evidence>
<dbReference type="RefSeq" id="WP_058860852.1">
    <property type="nucleotide sequence ID" value="NZ_LPXO01000002.1"/>
</dbReference>